<dbReference type="AlphaFoldDB" id="A0A6A6VUQ6"/>
<dbReference type="RefSeq" id="XP_033595801.1">
    <property type="nucleotide sequence ID" value="XM_033747650.1"/>
</dbReference>
<name>A0A6A6VUQ6_9PEZI</name>
<proteinExistence type="predicted"/>
<accession>A0A6A6VUQ6</accession>
<evidence type="ECO:0000313" key="2">
    <source>
        <dbReference type="Proteomes" id="UP000799437"/>
    </source>
</evidence>
<gene>
    <name evidence="1" type="ORF">EJ05DRAFT_504997</name>
</gene>
<dbReference type="GeneID" id="54488704"/>
<protein>
    <submittedName>
        <fullName evidence="1">Uncharacterized protein</fullName>
    </submittedName>
</protein>
<organism evidence="1 2">
    <name type="scientific">Pseudovirgaria hyperparasitica</name>
    <dbReference type="NCBI Taxonomy" id="470096"/>
    <lineage>
        <taxon>Eukaryota</taxon>
        <taxon>Fungi</taxon>
        <taxon>Dikarya</taxon>
        <taxon>Ascomycota</taxon>
        <taxon>Pezizomycotina</taxon>
        <taxon>Dothideomycetes</taxon>
        <taxon>Dothideomycetes incertae sedis</taxon>
        <taxon>Acrospermales</taxon>
        <taxon>Acrospermaceae</taxon>
        <taxon>Pseudovirgaria</taxon>
    </lineage>
</organism>
<dbReference type="EMBL" id="ML996584">
    <property type="protein sequence ID" value="KAF2753350.1"/>
    <property type="molecule type" value="Genomic_DNA"/>
</dbReference>
<reference evidence="1" key="1">
    <citation type="journal article" date="2020" name="Stud. Mycol.">
        <title>101 Dothideomycetes genomes: a test case for predicting lifestyles and emergence of pathogens.</title>
        <authorList>
            <person name="Haridas S."/>
            <person name="Albert R."/>
            <person name="Binder M."/>
            <person name="Bloem J."/>
            <person name="Labutti K."/>
            <person name="Salamov A."/>
            <person name="Andreopoulos B."/>
            <person name="Baker S."/>
            <person name="Barry K."/>
            <person name="Bills G."/>
            <person name="Bluhm B."/>
            <person name="Cannon C."/>
            <person name="Castanera R."/>
            <person name="Culley D."/>
            <person name="Daum C."/>
            <person name="Ezra D."/>
            <person name="Gonzalez J."/>
            <person name="Henrissat B."/>
            <person name="Kuo A."/>
            <person name="Liang C."/>
            <person name="Lipzen A."/>
            <person name="Lutzoni F."/>
            <person name="Magnuson J."/>
            <person name="Mondo S."/>
            <person name="Nolan M."/>
            <person name="Ohm R."/>
            <person name="Pangilinan J."/>
            <person name="Park H.-J."/>
            <person name="Ramirez L."/>
            <person name="Alfaro M."/>
            <person name="Sun H."/>
            <person name="Tritt A."/>
            <person name="Yoshinaga Y."/>
            <person name="Zwiers L.-H."/>
            <person name="Turgeon B."/>
            <person name="Goodwin S."/>
            <person name="Spatafora J."/>
            <person name="Crous P."/>
            <person name="Grigoriev I."/>
        </authorList>
    </citation>
    <scope>NUCLEOTIDE SEQUENCE</scope>
    <source>
        <strain evidence="1">CBS 121739</strain>
    </source>
</reference>
<keyword evidence="2" id="KW-1185">Reference proteome</keyword>
<sequence>MDRLDVEDTISQERMHRWGIEFLRCHSWTLTAVMASDKGRIRGSEGVVRLVQAYVAGPLWKGCSCRYGWSACRQSHPRKENDNQFTFLIEEFGAPETYEGPGRGVQMRPISCMVENGCRSLNAEWSAGADTGADTCADTCADTGADTGVQIQACRYRRADTGVQIQLRRFRCV</sequence>
<dbReference type="Proteomes" id="UP000799437">
    <property type="component" value="Unassembled WGS sequence"/>
</dbReference>
<evidence type="ECO:0000313" key="1">
    <source>
        <dbReference type="EMBL" id="KAF2753350.1"/>
    </source>
</evidence>